<proteinExistence type="inferred from homology"/>
<feature type="transmembrane region" description="Helical" evidence="7">
    <location>
        <begin position="34"/>
        <end position="57"/>
    </location>
</feature>
<gene>
    <name evidence="9" type="ORF">IDM48_01970</name>
</gene>
<dbReference type="AlphaFoldDB" id="A0A7H2BKN5"/>
<feature type="transmembrane region" description="Helical" evidence="7">
    <location>
        <begin position="104"/>
        <end position="125"/>
    </location>
</feature>
<dbReference type="PANTHER" id="PTHR30450">
    <property type="entry name" value="ABC TRANSPORTER PERMEASE"/>
    <property type="match status" value="1"/>
</dbReference>
<evidence type="ECO:0000313" key="9">
    <source>
        <dbReference type="EMBL" id="QNV40231.1"/>
    </source>
</evidence>
<organism evidence="9 10">
    <name type="scientific">Rothia amarae</name>
    <dbReference type="NCBI Taxonomy" id="169480"/>
    <lineage>
        <taxon>Bacteria</taxon>
        <taxon>Bacillati</taxon>
        <taxon>Actinomycetota</taxon>
        <taxon>Actinomycetes</taxon>
        <taxon>Micrococcales</taxon>
        <taxon>Micrococcaceae</taxon>
        <taxon>Rothia</taxon>
    </lineage>
</organism>
<feature type="domain" description="ABC transmembrane type-1" evidence="8">
    <location>
        <begin position="30"/>
        <end position="228"/>
    </location>
</feature>
<dbReference type="InterPro" id="IPR051322">
    <property type="entry name" value="AA_ABC_Transporter_Permease"/>
</dbReference>
<dbReference type="RefSeq" id="WP_145173844.1">
    <property type="nucleotide sequence ID" value="NZ_CP061538.1"/>
</dbReference>
<dbReference type="Proteomes" id="UP000516421">
    <property type="component" value="Chromosome"/>
</dbReference>
<dbReference type="GO" id="GO:0048473">
    <property type="term" value="P:D-methionine transmembrane transport"/>
    <property type="evidence" value="ECO:0007669"/>
    <property type="project" value="TreeGrafter"/>
</dbReference>
<evidence type="ECO:0000256" key="3">
    <source>
        <dbReference type="ARBA" id="ARBA00022475"/>
    </source>
</evidence>
<evidence type="ECO:0000313" key="10">
    <source>
        <dbReference type="Proteomes" id="UP000516421"/>
    </source>
</evidence>
<reference evidence="9 10" key="1">
    <citation type="submission" date="2020-09" db="EMBL/GenBank/DDBJ databases">
        <title>Investigation of environmental microbe.</title>
        <authorList>
            <person name="Ou Y."/>
            <person name="Kang Q."/>
        </authorList>
    </citation>
    <scope>NUCLEOTIDE SEQUENCE [LARGE SCALE GENOMIC DNA]</scope>
    <source>
        <strain evidence="9 10">KJZ-9</strain>
    </source>
</reference>
<dbReference type="InterPro" id="IPR035906">
    <property type="entry name" value="MetI-like_sf"/>
</dbReference>
<comment type="similarity">
    <text evidence="7">Belongs to the binding-protein-dependent transport system permease family.</text>
</comment>
<sequence>MSLNVASGKLVAANTVDWNEFIPDKLVPAIFDTVYMVSVTMVIAGLLGLVIGALLYTTRQGNILQNRPVNIFLNLLVNFVRPIPFIILLAALGPLTSMVVGTRLGVNAAIFAMCFAATFAIARIVEQNMVSIDPGVIEAARAMGASKLRILFTVMIPEALGPLILGYTFLIIGVVDMSAMAGYVGGGGLGKVALVDGYQRFNDLITWAVVLVIIVMVQLIQLIGNVLARKVLRR</sequence>
<keyword evidence="5 7" id="KW-1133">Transmembrane helix</keyword>
<evidence type="ECO:0000256" key="4">
    <source>
        <dbReference type="ARBA" id="ARBA00022692"/>
    </source>
</evidence>
<feature type="transmembrane region" description="Helical" evidence="7">
    <location>
        <begin position="204"/>
        <end position="228"/>
    </location>
</feature>
<evidence type="ECO:0000256" key="6">
    <source>
        <dbReference type="ARBA" id="ARBA00023136"/>
    </source>
</evidence>
<dbReference type="InterPro" id="IPR000515">
    <property type="entry name" value="MetI-like"/>
</dbReference>
<evidence type="ECO:0000259" key="8">
    <source>
        <dbReference type="PROSITE" id="PS50928"/>
    </source>
</evidence>
<dbReference type="EMBL" id="CP061538">
    <property type="protein sequence ID" value="QNV40231.1"/>
    <property type="molecule type" value="Genomic_DNA"/>
</dbReference>
<feature type="transmembrane region" description="Helical" evidence="7">
    <location>
        <begin position="69"/>
        <end position="92"/>
    </location>
</feature>
<feature type="transmembrane region" description="Helical" evidence="7">
    <location>
        <begin position="159"/>
        <end position="184"/>
    </location>
</feature>
<keyword evidence="6 7" id="KW-0472">Membrane</keyword>
<dbReference type="PROSITE" id="PS50928">
    <property type="entry name" value="ABC_TM1"/>
    <property type="match status" value="1"/>
</dbReference>
<dbReference type="Gene3D" id="1.10.3720.10">
    <property type="entry name" value="MetI-like"/>
    <property type="match status" value="1"/>
</dbReference>
<protein>
    <submittedName>
        <fullName evidence="9">ABC transporter permease</fullName>
    </submittedName>
</protein>
<evidence type="ECO:0000256" key="2">
    <source>
        <dbReference type="ARBA" id="ARBA00022448"/>
    </source>
</evidence>
<accession>A0A7H2BKN5</accession>
<comment type="subcellular location">
    <subcellularLocation>
        <location evidence="1 7">Cell membrane</location>
        <topology evidence="1 7">Multi-pass membrane protein</topology>
    </subcellularLocation>
</comment>
<evidence type="ECO:0000256" key="7">
    <source>
        <dbReference type="RuleBase" id="RU363032"/>
    </source>
</evidence>
<dbReference type="SUPFAM" id="SSF161098">
    <property type="entry name" value="MetI-like"/>
    <property type="match status" value="1"/>
</dbReference>
<dbReference type="GO" id="GO:0005886">
    <property type="term" value="C:plasma membrane"/>
    <property type="evidence" value="ECO:0007669"/>
    <property type="project" value="UniProtKB-SubCell"/>
</dbReference>
<evidence type="ECO:0000256" key="5">
    <source>
        <dbReference type="ARBA" id="ARBA00022989"/>
    </source>
</evidence>
<keyword evidence="3" id="KW-1003">Cell membrane</keyword>
<evidence type="ECO:0000256" key="1">
    <source>
        <dbReference type="ARBA" id="ARBA00004651"/>
    </source>
</evidence>
<dbReference type="CDD" id="cd06261">
    <property type="entry name" value="TM_PBP2"/>
    <property type="match status" value="1"/>
</dbReference>
<name>A0A7H2BKN5_9MICC</name>
<dbReference type="PANTHER" id="PTHR30450:SF14">
    <property type="entry name" value="TRANSPORTER, PERMEASE PROTEIN, PUTATIVE-RELATED"/>
    <property type="match status" value="1"/>
</dbReference>
<dbReference type="Pfam" id="PF00528">
    <property type="entry name" value="BPD_transp_1"/>
    <property type="match status" value="1"/>
</dbReference>
<keyword evidence="2 7" id="KW-0813">Transport</keyword>
<dbReference type="KEGG" id="rama:IDM48_01970"/>
<keyword evidence="4 7" id="KW-0812">Transmembrane</keyword>
<keyword evidence="10" id="KW-1185">Reference proteome</keyword>